<organism evidence="1 2">
    <name type="scientific">Acanthoscelides obtectus</name>
    <name type="common">Bean weevil</name>
    <name type="synonym">Bruchus obtectus</name>
    <dbReference type="NCBI Taxonomy" id="200917"/>
    <lineage>
        <taxon>Eukaryota</taxon>
        <taxon>Metazoa</taxon>
        <taxon>Ecdysozoa</taxon>
        <taxon>Arthropoda</taxon>
        <taxon>Hexapoda</taxon>
        <taxon>Insecta</taxon>
        <taxon>Pterygota</taxon>
        <taxon>Neoptera</taxon>
        <taxon>Endopterygota</taxon>
        <taxon>Coleoptera</taxon>
        <taxon>Polyphaga</taxon>
        <taxon>Cucujiformia</taxon>
        <taxon>Chrysomeloidea</taxon>
        <taxon>Chrysomelidae</taxon>
        <taxon>Bruchinae</taxon>
        <taxon>Bruchini</taxon>
        <taxon>Acanthoscelides</taxon>
    </lineage>
</organism>
<sequence>MFFFVLKKNNYLFFQFIKASQHVAFGQPPYFCMEQKNFVMRIEILPKSSE</sequence>
<dbReference type="AlphaFoldDB" id="A0A9P0LMV5"/>
<dbReference type="Proteomes" id="UP001152888">
    <property type="component" value="Unassembled WGS sequence"/>
</dbReference>
<dbReference type="OrthoDB" id="10352996at2759"/>
<proteinExistence type="predicted"/>
<keyword evidence="2" id="KW-1185">Reference proteome</keyword>
<accession>A0A9P0LMV5</accession>
<name>A0A9P0LMV5_ACAOB</name>
<reference evidence="1" key="1">
    <citation type="submission" date="2022-03" db="EMBL/GenBank/DDBJ databases">
        <authorList>
            <person name="Sayadi A."/>
        </authorList>
    </citation>
    <scope>NUCLEOTIDE SEQUENCE</scope>
</reference>
<gene>
    <name evidence="1" type="ORF">ACAOBT_LOCUS26462</name>
</gene>
<comment type="caution">
    <text evidence="1">The sequence shown here is derived from an EMBL/GenBank/DDBJ whole genome shotgun (WGS) entry which is preliminary data.</text>
</comment>
<dbReference type="EMBL" id="CAKOFQ010007471">
    <property type="protein sequence ID" value="CAH2001830.1"/>
    <property type="molecule type" value="Genomic_DNA"/>
</dbReference>
<protein>
    <submittedName>
        <fullName evidence="1">Uncharacterized protein</fullName>
    </submittedName>
</protein>
<evidence type="ECO:0000313" key="1">
    <source>
        <dbReference type="EMBL" id="CAH2001830.1"/>
    </source>
</evidence>
<evidence type="ECO:0000313" key="2">
    <source>
        <dbReference type="Proteomes" id="UP001152888"/>
    </source>
</evidence>